<comment type="caution">
    <text evidence="1">The sequence shown here is derived from an EMBL/GenBank/DDBJ whole genome shotgun (WGS) entry which is preliminary data.</text>
</comment>
<evidence type="ECO:0000313" key="2">
    <source>
        <dbReference type="Proteomes" id="UP000613840"/>
    </source>
</evidence>
<dbReference type="InterPro" id="IPR014825">
    <property type="entry name" value="DNA_alkylation"/>
</dbReference>
<evidence type="ECO:0000313" key="1">
    <source>
        <dbReference type="EMBL" id="GGL58684.1"/>
    </source>
</evidence>
<name>A0A917W3B5_9ACTN</name>
<keyword evidence="2" id="KW-1185">Reference proteome</keyword>
<sequence>MTVLSEVSGALEAAADPAAAVALARYFKTGPGAYGEGDRFIGIKVPMLRKIAKPYGSVPFDADSWLPLLRHPVHEYRLAALLAMTYRFARATPNEQAAIHGCYLDNMAFVNNWDLVDLSCRTLVGDYLLDRERDLLDELARSTSLWERRIAMVSTHSFILHGQTLDTHRIALVLIDDRHDLIHKAVGWMLREAGKRVSEPELLAFLDRHATALPRTALRYAIERLEPDVRRHYLEFR</sequence>
<dbReference type="EMBL" id="BMMZ01000003">
    <property type="protein sequence ID" value="GGL58684.1"/>
    <property type="molecule type" value="Genomic_DNA"/>
</dbReference>
<dbReference type="AlphaFoldDB" id="A0A917W3B5"/>
<gene>
    <name evidence="1" type="ORF">GCM10011575_16380</name>
</gene>
<dbReference type="CDD" id="cd06561">
    <property type="entry name" value="AlkD_like"/>
    <property type="match status" value="1"/>
</dbReference>
<dbReference type="RefSeq" id="WP_188894696.1">
    <property type="nucleotide sequence ID" value="NZ_BMMZ01000003.1"/>
</dbReference>
<reference evidence="1" key="1">
    <citation type="journal article" date="2014" name="Int. J. Syst. Evol. Microbiol.">
        <title>Complete genome sequence of Corynebacterium casei LMG S-19264T (=DSM 44701T), isolated from a smear-ripened cheese.</title>
        <authorList>
            <consortium name="US DOE Joint Genome Institute (JGI-PGF)"/>
            <person name="Walter F."/>
            <person name="Albersmeier A."/>
            <person name="Kalinowski J."/>
            <person name="Ruckert C."/>
        </authorList>
    </citation>
    <scope>NUCLEOTIDE SEQUENCE</scope>
    <source>
        <strain evidence="1">CGMCC 4.7306</strain>
    </source>
</reference>
<dbReference type="Gene3D" id="1.25.10.90">
    <property type="match status" value="1"/>
</dbReference>
<dbReference type="Proteomes" id="UP000613840">
    <property type="component" value="Unassembled WGS sequence"/>
</dbReference>
<proteinExistence type="predicted"/>
<organism evidence="1 2">
    <name type="scientific">Microlunatus endophyticus</name>
    <dbReference type="NCBI Taxonomy" id="1716077"/>
    <lineage>
        <taxon>Bacteria</taxon>
        <taxon>Bacillati</taxon>
        <taxon>Actinomycetota</taxon>
        <taxon>Actinomycetes</taxon>
        <taxon>Propionibacteriales</taxon>
        <taxon>Propionibacteriaceae</taxon>
        <taxon>Microlunatus</taxon>
    </lineage>
</organism>
<dbReference type="SUPFAM" id="SSF48371">
    <property type="entry name" value="ARM repeat"/>
    <property type="match status" value="1"/>
</dbReference>
<dbReference type="PANTHER" id="PTHR34070">
    <property type="entry name" value="ARMADILLO-TYPE FOLD"/>
    <property type="match status" value="1"/>
</dbReference>
<dbReference type="InterPro" id="IPR016024">
    <property type="entry name" value="ARM-type_fold"/>
</dbReference>
<accession>A0A917W3B5</accession>
<dbReference type="PANTHER" id="PTHR34070:SF1">
    <property type="entry name" value="DNA ALKYLATION REPAIR PROTEIN"/>
    <property type="match status" value="1"/>
</dbReference>
<protein>
    <submittedName>
        <fullName evidence="1">DNA alkylation repair protein</fullName>
    </submittedName>
</protein>
<dbReference type="Pfam" id="PF08713">
    <property type="entry name" value="DNA_alkylation"/>
    <property type="match status" value="1"/>
</dbReference>
<reference evidence="1" key="2">
    <citation type="submission" date="2020-09" db="EMBL/GenBank/DDBJ databases">
        <authorList>
            <person name="Sun Q."/>
            <person name="Zhou Y."/>
        </authorList>
    </citation>
    <scope>NUCLEOTIDE SEQUENCE</scope>
    <source>
        <strain evidence="1">CGMCC 4.7306</strain>
    </source>
</reference>